<reference evidence="1" key="1">
    <citation type="submission" date="2021-07" db="EMBL/GenBank/DDBJ databases">
        <authorList>
            <person name="Catto M.A."/>
            <person name="Jacobson A."/>
            <person name="Kennedy G."/>
            <person name="Labadie P."/>
            <person name="Hunt B.G."/>
            <person name="Srinivasan R."/>
        </authorList>
    </citation>
    <scope>NUCLEOTIDE SEQUENCE</scope>
    <source>
        <strain evidence="1">PL_HMW_Pooled</strain>
        <tissue evidence="1">Head</tissue>
    </source>
</reference>
<dbReference type="Proteomes" id="UP001219518">
    <property type="component" value="Unassembled WGS sequence"/>
</dbReference>
<name>A0AAE1HPM5_9NEOP</name>
<evidence type="ECO:0000313" key="2">
    <source>
        <dbReference type="Proteomes" id="UP001219518"/>
    </source>
</evidence>
<comment type="caution">
    <text evidence="1">The sequence shown here is derived from an EMBL/GenBank/DDBJ whole genome shotgun (WGS) entry which is preliminary data.</text>
</comment>
<dbReference type="AlphaFoldDB" id="A0AAE1HPM5"/>
<sequence length="412" mass="43297">MARAPVLAKTLVKLEAAVASAGSANCAALHQPATGDLAAPPVVTARAPVLAKTLVKLEAAVASAGSANCTAVHQPVSAARQATGDLAAPPVVTARAPVLAKTLVKLEAAVASAGSAKCTAVHQPVSAARQATGDLAAPPVVTARAPVLAKTLVKLEAALASAGSANCAALHQPDYCDKLMQSIVMLDLLHNYMGKSSGETAFLPCQYFMMSAEGGRGICRSLLRCSSNLLNPLSSVSSSLSSAEKLICSSTSKSESTLSSVSRRPLITCSRCHRSTSDEEWFERFRPHPGLHRIFNSKLKGVGCTSDALDGELTLYHLDIFRLAAVLETNSSSTANVRTTFSPFSSYCTLMPMKCLWFLEHPSTAIEHIFPFSSSEIFLRIFSANSGIIAGMVFEEMVTLWDKAACIAFIIG</sequence>
<gene>
    <name evidence="1" type="ORF">KUF71_013406</name>
</gene>
<reference evidence="1" key="2">
    <citation type="journal article" date="2023" name="BMC Genomics">
        <title>Pest status, molecular evolution, and epigenetic factors derived from the genome assembly of Frankliniella fusca, a thysanopteran phytovirus vector.</title>
        <authorList>
            <person name="Catto M.A."/>
            <person name="Labadie P.E."/>
            <person name="Jacobson A.L."/>
            <person name="Kennedy G.G."/>
            <person name="Srinivasan R."/>
            <person name="Hunt B.G."/>
        </authorList>
    </citation>
    <scope>NUCLEOTIDE SEQUENCE</scope>
    <source>
        <strain evidence="1">PL_HMW_Pooled</strain>
    </source>
</reference>
<protein>
    <submittedName>
        <fullName evidence="1">Polyprotein</fullName>
    </submittedName>
</protein>
<organism evidence="1 2">
    <name type="scientific">Frankliniella fusca</name>
    <dbReference type="NCBI Taxonomy" id="407009"/>
    <lineage>
        <taxon>Eukaryota</taxon>
        <taxon>Metazoa</taxon>
        <taxon>Ecdysozoa</taxon>
        <taxon>Arthropoda</taxon>
        <taxon>Hexapoda</taxon>
        <taxon>Insecta</taxon>
        <taxon>Pterygota</taxon>
        <taxon>Neoptera</taxon>
        <taxon>Paraneoptera</taxon>
        <taxon>Thysanoptera</taxon>
        <taxon>Terebrantia</taxon>
        <taxon>Thripoidea</taxon>
        <taxon>Thripidae</taxon>
        <taxon>Frankliniella</taxon>
    </lineage>
</organism>
<accession>A0AAE1HPM5</accession>
<dbReference type="EMBL" id="JAHWGI010001219">
    <property type="protein sequence ID" value="KAK3925137.1"/>
    <property type="molecule type" value="Genomic_DNA"/>
</dbReference>
<keyword evidence="2" id="KW-1185">Reference proteome</keyword>
<evidence type="ECO:0000313" key="1">
    <source>
        <dbReference type="EMBL" id="KAK3925137.1"/>
    </source>
</evidence>
<proteinExistence type="predicted"/>